<proteinExistence type="predicted"/>
<organism evidence="5 6">
    <name type="scientific">Clarias magur</name>
    <name type="common">Asian catfish</name>
    <name type="synonym">Macropteronotus magur</name>
    <dbReference type="NCBI Taxonomy" id="1594786"/>
    <lineage>
        <taxon>Eukaryota</taxon>
        <taxon>Metazoa</taxon>
        <taxon>Chordata</taxon>
        <taxon>Craniata</taxon>
        <taxon>Vertebrata</taxon>
        <taxon>Euteleostomi</taxon>
        <taxon>Actinopterygii</taxon>
        <taxon>Neopterygii</taxon>
        <taxon>Teleostei</taxon>
        <taxon>Ostariophysi</taxon>
        <taxon>Siluriformes</taxon>
        <taxon>Clariidae</taxon>
        <taxon>Clarias</taxon>
    </lineage>
</organism>
<keyword evidence="4" id="KW-0472">Membrane</keyword>
<keyword evidence="4" id="KW-0812">Transmembrane</keyword>
<dbReference type="GO" id="GO:0007189">
    <property type="term" value="P:adenylate cyclase-activating G protein-coupled receptor signaling pathway"/>
    <property type="evidence" value="ECO:0007669"/>
    <property type="project" value="TreeGrafter"/>
</dbReference>
<dbReference type="GO" id="GO:0005886">
    <property type="term" value="C:plasma membrane"/>
    <property type="evidence" value="ECO:0007669"/>
    <property type="project" value="TreeGrafter"/>
</dbReference>
<dbReference type="Proteomes" id="UP000727407">
    <property type="component" value="Unassembled WGS sequence"/>
</dbReference>
<keyword evidence="6" id="KW-1185">Reference proteome</keyword>
<feature type="transmembrane region" description="Helical" evidence="4">
    <location>
        <begin position="65"/>
        <end position="87"/>
    </location>
</feature>
<evidence type="ECO:0000313" key="5">
    <source>
        <dbReference type="EMBL" id="KAF5890328.1"/>
    </source>
</evidence>
<keyword evidence="2" id="KW-0456">Lyase</keyword>
<dbReference type="OrthoDB" id="10261550at2759"/>
<dbReference type="PANTHER" id="PTHR45627:SF30">
    <property type="entry name" value="ADENYLATE CYCLASE TYPE 3"/>
    <property type="match status" value="1"/>
</dbReference>
<feature type="non-terminal residue" evidence="5">
    <location>
        <position position="212"/>
    </location>
</feature>
<dbReference type="EMBL" id="QNUK01000697">
    <property type="protein sequence ID" value="KAF5890328.1"/>
    <property type="molecule type" value="Genomic_DNA"/>
</dbReference>
<dbReference type="GO" id="GO:0006171">
    <property type="term" value="P:cAMP biosynthetic process"/>
    <property type="evidence" value="ECO:0007669"/>
    <property type="project" value="TreeGrafter"/>
</dbReference>
<feature type="transmembrane region" description="Helical" evidence="4">
    <location>
        <begin position="124"/>
        <end position="144"/>
    </location>
</feature>
<gene>
    <name evidence="5" type="ORF">DAT39_019972</name>
</gene>
<protein>
    <submittedName>
        <fullName evidence="5">Adenylate cyclase type 3-like</fullName>
    </submittedName>
</protein>
<keyword evidence="4" id="KW-1133">Transmembrane helix</keyword>
<keyword evidence="1" id="KW-0547">Nucleotide-binding</keyword>
<dbReference type="AlphaFoldDB" id="A0A8J4X1I3"/>
<reference evidence="5" key="1">
    <citation type="submission" date="2020-07" db="EMBL/GenBank/DDBJ databases">
        <title>Clarias magur genome sequencing, assembly and annotation.</title>
        <authorList>
            <person name="Kushwaha B."/>
            <person name="Kumar R."/>
            <person name="Das P."/>
            <person name="Joshi C.G."/>
            <person name="Kumar D."/>
            <person name="Nagpure N.S."/>
            <person name="Pandey M."/>
            <person name="Agarwal S."/>
            <person name="Srivastava S."/>
            <person name="Singh M."/>
            <person name="Sahoo L."/>
            <person name="Jayasankar P."/>
            <person name="Meher P.K."/>
            <person name="Koringa P.G."/>
            <person name="Iquebal M.A."/>
            <person name="Das S.P."/>
            <person name="Bit A."/>
            <person name="Patnaik S."/>
            <person name="Patel N."/>
            <person name="Shah T.M."/>
            <person name="Hinsu A."/>
            <person name="Jena J.K."/>
        </authorList>
    </citation>
    <scope>NUCLEOTIDE SEQUENCE</scope>
    <source>
        <strain evidence="5">CIFAMagur01</strain>
        <tissue evidence="5">Testis</tissue>
    </source>
</reference>
<feature type="transmembrane region" description="Helical" evidence="4">
    <location>
        <begin position="93"/>
        <end position="112"/>
    </location>
</feature>
<evidence type="ECO:0000313" key="6">
    <source>
        <dbReference type="Proteomes" id="UP000727407"/>
    </source>
</evidence>
<evidence type="ECO:0000256" key="2">
    <source>
        <dbReference type="ARBA" id="ARBA00023239"/>
    </source>
</evidence>
<dbReference type="GO" id="GO:0000166">
    <property type="term" value="F:nucleotide binding"/>
    <property type="evidence" value="ECO:0007669"/>
    <property type="project" value="UniProtKB-KW"/>
</dbReference>
<feature type="region of interest" description="Disordered" evidence="3">
    <location>
        <begin position="1"/>
        <end position="22"/>
    </location>
</feature>
<feature type="transmembrane region" description="Helical" evidence="4">
    <location>
        <begin position="174"/>
        <end position="198"/>
    </location>
</feature>
<evidence type="ECO:0000256" key="3">
    <source>
        <dbReference type="SAM" id="MobiDB-lite"/>
    </source>
</evidence>
<dbReference type="GO" id="GO:0004016">
    <property type="term" value="F:adenylate cyclase activity"/>
    <property type="evidence" value="ECO:0007669"/>
    <property type="project" value="TreeGrafter"/>
</dbReference>
<evidence type="ECO:0000256" key="4">
    <source>
        <dbReference type="SAM" id="Phobius"/>
    </source>
</evidence>
<name>A0A8J4X1I3_CLAMG</name>
<dbReference type="PANTHER" id="PTHR45627">
    <property type="entry name" value="ADENYLATE CYCLASE TYPE 1"/>
    <property type="match status" value="1"/>
</dbReference>
<accession>A0A8J4X1I3</accession>
<evidence type="ECO:0000256" key="1">
    <source>
        <dbReference type="ARBA" id="ARBA00022741"/>
    </source>
</evidence>
<comment type="caution">
    <text evidence="5">The sequence shown here is derived from an EMBL/GenBank/DDBJ whole genome shotgun (WGS) entry which is preliminary data.</text>
</comment>
<sequence>MSRHNANECSVSVPGDARPSVKAHVRTPRSDGLSCLPHFLRLSFSPASLEKVYQAYFRRQRQETLLVLVVFAALFNCYVIVMCAVVYSGDKMATVAAAGTGLGADVLLYVFCRFRVLPEAVMRHTVPFMLWILITLHVLFYMGFNFGGFNEASDAVGWQTFFTFSLFLTMPLSLTHIIILAIITCSAHTVLLAVVITLRWQVNLQRTILVRQ</sequence>